<reference evidence="2 3" key="1">
    <citation type="submission" date="2018-08" db="EMBL/GenBank/DDBJ databases">
        <title>A genome reference for cultivated species of the human gut microbiota.</title>
        <authorList>
            <person name="Zou Y."/>
            <person name="Xue W."/>
            <person name="Luo G."/>
        </authorList>
    </citation>
    <scope>NUCLEOTIDE SEQUENCE [LARGE SCALE GENOMIC DNA]</scope>
    <source>
        <strain evidence="2 3">AM12-10</strain>
    </source>
</reference>
<keyword evidence="2" id="KW-0132">Cell division</keyword>
<dbReference type="GO" id="GO:0051301">
    <property type="term" value="P:cell division"/>
    <property type="evidence" value="ECO:0007669"/>
    <property type="project" value="UniProtKB-KW"/>
</dbReference>
<name>A0A415C384_BIFBI</name>
<proteinExistence type="predicted"/>
<sequence length="615" mass="67682">MSGAFRKIPLAKFFPDGFDKTDPKDMMQLTVLIQEKAAKNHEYEGYSVYSVDPNNRYAIIAPMDMDSADLNDGTIGLKLSASECSGPAAQKHLVDDLEHQQKYEGYSVVDFVRISSKECLVLMQQLDEKTTAARQIFAANVFKIQPWNLRISRTPENGWRLKLKEGVVTYQASAHDKKMQEAVESIGKKGWFFKANPETGVIMVYPGTPPTFPKVISLPKELWDKPDMRHIYFGMKLPDKGRETGDWACVDFKESPGLIVAGKSGNGKSVIINNIIYSALVAGCDLALCDSILKRNDFKWCRPYVIDKGYGCDSEESCCAVLQHVMNLCSSRAMMIERMGKSNWFELDQQTKEENHAILLACDEIAQWASPVTLPGLDKDNPDQIAAKYEKALHAKSFILLRKISQIARAAGIFFLYAAQTPSAPNGLDPSVRNNLSPILPGNAADNIREAVFTNKDCPRLPANLMEEGVAIGCGVAELPNQLPFVYKGLYEEDKAKGLTYPDILKERIERIRPPQGDDNAGHLSWDDILNLVPAVAEKPDDGSMYGGKDDPGDGFPTDGFGEDGRDVADRDAPLKGAAAAAHASKLIEAGVDAKHVSALDSLRTVARLSAQEGM</sequence>
<dbReference type="Gene3D" id="3.40.50.300">
    <property type="entry name" value="P-loop containing nucleotide triphosphate hydrolases"/>
    <property type="match status" value="1"/>
</dbReference>
<accession>A0A415C384</accession>
<keyword evidence="2" id="KW-0131">Cell cycle</keyword>
<dbReference type="EMBL" id="QRLR01000006">
    <property type="protein sequence ID" value="RHJ22023.1"/>
    <property type="molecule type" value="Genomic_DNA"/>
</dbReference>
<dbReference type="SUPFAM" id="SSF52540">
    <property type="entry name" value="P-loop containing nucleoside triphosphate hydrolases"/>
    <property type="match status" value="1"/>
</dbReference>
<comment type="caution">
    <text evidence="2">The sequence shown here is derived from an EMBL/GenBank/DDBJ whole genome shotgun (WGS) entry which is preliminary data.</text>
</comment>
<protein>
    <submittedName>
        <fullName evidence="2">Cell division protein FtsK</fullName>
    </submittedName>
</protein>
<dbReference type="AlphaFoldDB" id="A0A415C384"/>
<feature type="compositionally biased region" description="Basic and acidic residues" evidence="1">
    <location>
        <begin position="540"/>
        <end position="552"/>
    </location>
</feature>
<evidence type="ECO:0000313" key="2">
    <source>
        <dbReference type="EMBL" id="RHJ22023.1"/>
    </source>
</evidence>
<evidence type="ECO:0000313" key="3">
    <source>
        <dbReference type="Proteomes" id="UP000283727"/>
    </source>
</evidence>
<dbReference type="InterPro" id="IPR027417">
    <property type="entry name" value="P-loop_NTPase"/>
</dbReference>
<evidence type="ECO:0000256" key="1">
    <source>
        <dbReference type="SAM" id="MobiDB-lite"/>
    </source>
</evidence>
<dbReference type="Proteomes" id="UP000283727">
    <property type="component" value="Unassembled WGS sequence"/>
</dbReference>
<gene>
    <name evidence="2" type="ORF">DW137_09330</name>
</gene>
<feature type="region of interest" description="Disordered" evidence="1">
    <location>
        <begin position="540"/>
        <end position="570"/>
    </location>
</feature>
<dbReference type="RefSeq" id="WP_117658408.1">
    <property type="nucleotide sequence ID" value="NZ_JAQECX010000005.1"/>
</dbReference>
<organism evidence="2 3">
    <name type="scientific">Bifidobacterium bifidum</name>
    <dbReference type="NCBI Taxonomy" id="1681"/>
    <lineage>
        <taxon>Bacteria</taxon>
        <taxon>Bacillati</taxon>
        <taxon>Actinomycetota</taxon>
        <taxon>Actinomycetes</taxon>
        <taxon>Bifidobacteriales</taxon>
        <taxon>Bifidobacteriaceae</taxon>
        <taxon>Bifidobacterium</taxon>
    </lineage>
</organism>